<dbReference type="InterPro" id="IPR036942">
    <property type="entry name" value="Beta-barrel_TonB_sf"/>
</dbReference>
<feature type="domain" description="TonB-dependent receptor plug" evidence="14">
    <location>
        <begin position="77"/>
        <end position="174"/>
    </location>
</feature>
<dbReference type="InterPro" id="IPR039426">
    <property type="entry name" value="TonB-dep_rcpt-like"/>
</dbReference>
<keyword evidence="9 10" id="KW-0998">Cell outer membrane</keyword>
<evidence type="ECO:0000256" key="1">
    <source>
        <dbReference type="ARBA" id="ARBA00004571"/>
    </source>
</evidence>
<comment type="caution">
    <text evidence="15">The sequence shown here is derived from an EMBL/GenBank/DDBJ whole genome shotgun (WGS) entry which is preliminary data.</text>
</comment>
<keyword evidence="3 10" id="KW-0813">Transport</keyword>
<dbReference type="InterPro" id="IPR000531">
    <property type="entry name" value="Beta-barrel_TonB"/>
</dbReference>
<keyword evidence="8 15" id="KW-0675">Receptor</keyword>
<evidence type="ECO:0000256" key="11">
    <source>
        <dbReference type="RuleBase" id="RU003357"/>
    </source>
</evidence>
<evidence type="ECO:0000256" key="3">
    <source>
        <dbReference type="ARBA" id="ARBA00022448"/>
    </source>
</evidence>
<keyword evidence="16" id="KW-1185">Reference proteome</keyword>
<dbReference type="PANTHER" id="PTHR32552">
    <property type="entry name" value="FERRICHROME IRON RECEPTOR-RELATED"/>
    <property type="match status" value="1"/>
</dbReference>
<dbReference type="SUPFAM" id="SSF56935">
    <property type="entry name" value="Porins"/>
    <property type="match status" value="1"/>
</dbReference>
<evidence type="ECO:0000256" key="9">
    <source>
        <dbReference type="ARBA" id="ARBA00023237"/>
    </source>
</evidence>
<protein>
    <submittedName>
        <fullName evidence="15">TonB-dependent siderophore receptor</fullName>
    </submittedName>
</protein>
<dbReference type="PROSITE" id="PS51318">
    <property type="entry name" value="TAT"/>
    <property type="match status" value="1"/>
</dbReference>
<evidence type="ECO:0000256" key="7">
    <source>
        <dbReference type="ARBA" id="ARBA00023136"/>
    </source>
</evidence>
<evidence type="ECO:0000256" key="8">
    <source>
        <dbReference type="ARBA" id="ARBA00023170"/>
    </source>
</evidence>
<feature type="signal peptide" evidence="12">
    <location>
        <begin position="1"/>
        <end position="40"/>
    </location>
</feature>
<dbReference type="InterPro" id="IPR010105">
    <property type="entry name" value="TonB_sidphr_rcpt"/>
</dbReference>
<dbReference type="PANTHER" id="PTHR32552:SF74">
    <property type="entry name" value="HYDROXAMATE SIDEROPHORE RECEPTOR FHUE"/>
    <property type="match status" value="1"/>
</dbReference>
<name>A0ABS7PM89_9SPHN</name>
<feature type="chain" id="PRO_5045252354" evidence="12">
    <location>
        <begin position="41"/>
        <end position="738"/>
    </location>
</feature>
<evidence type="ECO:0000259" key="14">
    <source>
        <dbReference type="Pfam" id="PF07715"/>
    </source>
</evidence>
<evidence type="ECO:0000256" key="4">
    <source>
        <dbReference type="ARBA" id="ARBA00022452"/>
    </source>
</evidence>
<dbReference type="EMBL" id="JAINVV010000004">
    <property type="protein sequence ID" value="MBY8822427.1"/>
    <property type="molecule type" value="Genomic_DNA"/>
</dbReference>
<comment type="similarity">
    <text evidence="2 10 11">Belongs to the TonB-dependent receptor family.</text>
</comment>
<dbReference type="Pfam" id="PF07715">
    <property type="entry name" value="Plug"/>
    <property type="match status" value="1"/>
</dbReference>
<evidence type="ECO:0000259" key="13">
    <source>
        <dbReference type="Pfam" id="PF00593"/>
    </source>
</evidence>
<evidence type="ECO:0000256" key="10">
    <source>
        <dbReference type="PROSITE-ProRule" id="PRU01360"/>
    </source>
</evidence>
<accession>A0ABS7PM89</accession>
<evidence type="ECO:0000256" key="2">
    <source>
        <dbReference type="ARBA" id="ARBA00009810"/>
    </source>
</evidence>
<dbReference type="Proteomes" id="UP000706039">
    <property type="component" value="Unassembled WGS sequence"/>
</dbReference>
<gene>
    <name evidence="15" type="ORF">K7G82_09000</name>
</gene>
<keyword evidence="12" id="KW-0732">Signal</keyword>
<dbReference type="NCBIfam" id="TIGR01783">
    <property type="entry name" value="TonB-siderophor"/>
    <property type="match status" value="1"/>
</dbReference>
<dbReference type="InterPro" id="IPR006311">
    <property type="entry name" value="TAT_signal"/>
</dbReference>
<dbReference type="Gene3D" id="2.40.170.20">
    <property type="entry name" value="TonB-dependent receptor, beta-barrel domain"/>
    <property type="match status" value="1"/>
</dbReference>
<sequence length="738" mass="81995">MSNHSSSRSASRGVFKRSFLSMAAPVPLALALFHAAPAMAQANADEDKESKEIQDAIVVVGNAAARDLTIGRTPLSIRETPMSVVVMDAGRIEDQNLRSLDDVLLQTPGVVLGADSSIENTYYARGHVIQSTQYDGMTTETAAEQIASPNMAMYEAVEVLLGSNGLLNGVNGFGSINLRRKRALDSFQFNGGVAAGSWDRYHIDADVTGPLDKDGKVRGRVVASYDSKQYFYPYADFKELLLFGTLEADLTETTRLRVASHWQNTDAHPNTPGVPFYTDGGSIGLPRSTMLSPAWSRFRYNTKNAFVELNQELGSDWSIKGMFNYLDTKSSNNYAYYWGGIDRATQAGAADWMGLFFEQARFRLKQQAYDLAISGPLRFWGREHRVLLGVNHQATRSFSTWAYPSPDDNRINIFDFDPTSVPRPDWGTPEYYSPASTTQTGIFGQVALKPLDSLTVMLGGRVSWWETDSRGYIWGTNAYDWGDKLKLDSLFTPLVGLVWDFSKSWSAYASFTDYQTPQTARNRDGDLLGPMKATNYEIGIKGAFYGGRLTTSLAFFRLQEVNRAIADTAGPPNQGGATPFIAGGETRSDGIELQLNGQITNDWSMNFGYTYNTTKYVKADVDQGRPFATFTPKHLAKLWTLYCLPFDDGRMSVGLGIVAQSKLRRPLDDQWSVFLKKKGYIVADVRVTYRVTENWTAGVNLNNIFDKKYYAGSVGSSADGNHFYGDPRNFMFTLRGKY</sequence>
<organism evidence="15 16">
    <name type="scientific">Sphingomonas colocasiae</name>
    <dbReference type="NCBI Taxonomy" id="1848973"/>
    <lineage>
        <taxon>Bacteria</taxon>
        <taxon>Pseudomonadati</taxon>
        <taxon>Pseudomonadota</taxon>
        <taxon>Alphaproteobacteria</taxon>
        <taxon>Sphingomonadales</taxon>
        <taxon>Sphingomonadaceae</taxon>
        <taxon>Sphingomonas</taxon>
    </lineage>
</organism>
<evidence type="ECO:0000256" key="5">
    <source>
        <dbReference type="ARBA" id="ARBA00022692"/>
    </source>
</evidence>
<evidence type="ECO:0000256" key="12">
    <source>
        <dbReference type="SAM" id="SignalP"/>
    </source>
</evidence>
<dbReference type="CDD" id="cd01347">
    <property type="entry name" value="ligand_gated_channel"/>
    <property type="match status" value="1"/>
</dbReference>
<dbReference type="InterPro" id="IPR037066">
    <property type="entry name" value="Plug_dom_sf"/>
</dbReference>
<dbReference type="InterPro" id="IPR012910">
    <property type="entry name" value="Plug_dom"/>
</dbReference>
<keyword evidence="7 10" id="KW-0472">Membrane</keyword>
<evidence type="ECO:0000256" key="6">
    <source>
        <dbReference type="ARBA" id="ARBA00023077"/>
    </source>
</evidence>
<keyword evidence="5 10" id="KW-0812">Transmembrane</keyword>
<keyword evidence="6 11" id="KW-0798">TonB box</keyword>
<reference evidence="15 16" key="1">
    <citation type="submission" date="2021-08" db="EMBL/GenBank/DDBJ databases">
        <authorList>
            <person name="Tuo L."/>
        </authorList>
    </citation>
    <scope>NUCLEOTIDE SEQUENCE [LARGE SCALE GENOMIC DNA]</scope>
    <source>
        <strain evidence="15 16">JCM 31229</strain>
    </source>
</reference>
<proteinExistence type="inferred from homology"/>
<evidence type="ECO:0000313" key="15">
    <source>
        <dbReference type="EMBL" id="MBY8822427.1"/>
    </source>
</evidence>
<dbReference type="Pfam" id="PF00593">
    <property type="entry name" value="TonB_dep_Rec_b-barrel"/>
    <property type="match status" value="1"/>
</dbReference>
<dbReference type="Gene3D" id="2.170.130.10">
    <property type="entry name" value="TonB-dependent receptor, plug domain"/>
    <property type="match status" value="1"/>
</dbReference>
<keyword evidence="4 10" id="KW-1134">Transmembrane beta strand</keyword>
<comment type="subcellular location">
    <subcellularLocation>
        <location evidence="1 10">Cell outer membrane</location>
        <topology evidence="1 10">Multi-pass membrane protein</topology>
    </subcellularLocation>
</comment>
<dbReference type="PROSITE" id="PS52016">
    <property type="entry name" value="TONB_DEPENDENT_REC_3"/>
    <property type="match status" value="1"/>
</dbReference>
<evidence type="ECO:0000313" key="16">
    <source>
        <dbReference type="Proteomes" id="UP000706039"/>
    </source>
</evidence>
<feature type="domain" description="TonB-dependent receptor-like beta-barrel" evidence="13">
    <location>
        <begin position="250"/>
        <end position="704"/>
    </location>
</feature>
<dbReference type="RefSeq" id="WP_222989510.1">
    <property type="nucleotide sequence ID" value="NZ_JAINVV010000004.1"/>
</dbReference>